<evidence type="ECO:0000313" key="5">
    <source>
        <dbReference type="EMBL" id="URF03408.1"/>
    </source>
</evidence>
<evidence type="ECO:0000313" key="6">
    <source>
        <dbReference type="Proteomes" id="UP001056132"/>
    </source>
</evidence>
<dbReference type="Gene3D" id="3.90.550.10">
    <property type="entry name" value="Spore Coat Polysaccharide Biosynthesis Protein SpsA, Chain A"/>
    <property type="match status" value="1"/>
</dbReference>
<name>A0AAE9HX03_9BURK</name>
<dbReference type="Proteomes" id="UP001056132">
    <property type="component" value="Chromosome 1"/>
</dbReference>
<dbReference type="EC" id="2.4.-.-" evidence="5"/>
<dbReference type="AlphaFoldDB" id="A0AAE9HX03"/>
<evidence type="ECO:0000256" key="1">
    <source>
        <dbReference type="ARBA" id="ARBA00006739"/>
    </source>
</evidence>
<sequence length="259" mass="28863">MDALNRTTAPLTVSVVSHGQAAVVTPLLLELDALAREFDFELILTENLPDAALPLPHLSNLRMRVLRSPVPRGFGENHNRAFREADCRYFCVLNPDARLDGNPFSTLIDALPEGQGVAGPRVQGADGGVEDSARHVPTLAALAGRYLGRRFEADYDPAVARQSVDWVAGMCMMFDAATFARLGGFDERFHLYCEDVDICLRAHLAGAAVLWVQDARIGHAAQRDSRKRLKYLMWHVCSMLRLISSDAYRRFKRRRVQSS</sequence>
<gene>
    <name evidence="5" type="ORF">M5D45_12835</name>
</gene>
<dbReference type="EMBL" id="CP097330">
    <property type="protein sequence ID" value="URF03408.1"/>
    <property type="molecule type" value="Genomic_DNA"/>
</dbReference>
<accession>A0AAE9HX03</accession>
<organism evidence="5 6">
    <name type="scientific">Cupriavidus campinensis</name>
    <dbReference type="NCBI Taxonomy" id="151783"/>
    <lineage>
        <taxon>Bacteria</taxon>
        <taxon>Pseudomonadati</taxon>
        <taxon>Pseudomonadota</taxon>
        <taxon>Betaproteobacteria</taxon>
        <taxon>Burkholderiales</taxon>
        <taxon>Burkholderiaceae</taxon>
        <taxon>Cupriavidus</taxon>
    </lineage>
</organism>
<reference evidence="5" key="2">
    <citation type="submission" date="2022-05" db="EMBL/GenBank/DDBJ databases">
        <authorList>
            <person name="Kunte H.-J."/>
        </authorList>
    </citation>
    <scope>NUCLEOTIDE SEQUENCE</scope>
    <source>
        <strain evidence="5">G5</strain>
    </source>
</reference>
<comment type="similarity">
    <text evidence="1">Belongs to the glycosyltransferase 2 family.</text>
</comment>
<feature type="domain" description="Glycosyltransferase 2-like" evidence="4">
    <location>
        <begin position="52"/>
        <end position="135"/>
    </location>
</feature>
<dbReference type="PANTHER" id="PTHR43179:SF12">
    <property type="entry name" value="GALACTOFURANOSYLTRANSFERASE GLFT2"/>
    <property type="match status" value="1"/>
</dbReference>
<keyword evidence="2 5" id="KW-0328">Glycosyltransferase</keyword>
<dbReference type="SUPFAM" id="SSF53448">
    <property type="entry name" value="Nucleotide-diphospho-sugar transferases"/>
    <property type="match status" value="1"/>
</dbReference>
<protein>
    <submittedName>
        <fullName evidence="5">Glycosyltransferase</fullName>
        <ecNumber evidence="5">2.4.-.-</ecNumber>
    </submittedName>
</protein>
<reference evidence="5" key="1">
    <citation type="journal article" date="2022" name="Microbiol. Resour. Announc.">
        <title>Genome Sequence of Cupriavidus campinensis Strain G5, a Member of a Bacterial Consortium Capable of Polyethylene Degradation.</title>
        <authorList>
            <person name="Schneider B."/>
            <person name="Pfeiffer F."/>
            <person name="Dyall-Smith M."/>
            <person name="Kunte H.J."/>
        </authorList>
    </citation>
    <scope>NUCLEOTIDE SEQUENCE</scope>
    <source>
        <strain evidence="5">G5</strain>
    </source>
</reference>
<dbReference type="RefSeq" id="WP_250024736.1">
    <property type="nucleotide sequence ID" value="NZ_CP097330.1"/>
</dbReference>
<dbReference type="Pfam" id="PF00535">
    <property type="entry name" value="Glycos_transf_2"/>
    <property type="match status" value="1"/>
</dbReference>
<dbReference type="GO" id="GO:0016757">
    <property type="term" value="F:glycosyltransferase activity"/>
    <property type="evidence" value="ECO:0007669"/>
    <property type="project" value="UniProtKB-KW"/>
</dbReference>
<dbReference type="KEGG" id="ccam:M5D45_12835"/>
<evidence type="ECO:0000256" key="2">
    <source>
        <dbReference type="ARBA" id="ARBA00022676"/>
    </source>
</evidence>
<proteinExistence type="inferred from homology"/>
<evidence type="ECO:0000259" key="4">
    <source>
        <dbReference type="Pfam" id="PF00535"/>
    </source>
</evidence>
<keyword evidence="3 5" id="KW-0808">Transferase</keyword>
<dbReference type="InterPro" id="IPR029044">
    <property type="entry name" value="Nucleotide-diphossugar_trans"/>
</dbReference>
<evidence type="ECO:0000256" key="3">
    <source>
        <dbReference type="ARBA" id="ARBA00022679"/>
    </source>
</evidence>
<dbReference type="InterPro" id="IPR001173">
    <property type="entry name" value="Glyco_trans_2-like"/>
</dbReference>
<dbReference type="PANTHER" id="PTHR43179">
    <property type="entry name" value="RHAMNOSYLTRANSFERASE WBBL"/>
    <property type="match status" value="1"/>
</dbReference>